<reference evidence="7" key="1">
    <citation type="journal article" date="2021" name="PeerJ">
        <title>Extensive microbial diversity within the chicken gut microbiome revealed by metagenomics and culture.</title>
        <authorList>
            <person name="Gilroy R."/>
            <person name="Ravi A."/>
            <person name="Getino M."/>
            <person name="Pursley I."/>
            <person name="Horton D.L."/>
            <person name="Alikhan N.F."/>
            <person name="Baker D."/>
            <person name="Gharbi K."/>
            <person name="Hall N."/>
            <person name="Watson M."/>
            <person name="Adriaenssens E.M."/>
            <person name="Foster-Nyarko E."/>
            <person name="Jarju S."/>
            <person name="Secka A."/>
            <person name="Antonio M."/>
            <person name="Oren A."/>
            <person name="Chaudhuri R.R."/>
            <person name="La Ragione R."/>
            <person name="Hildebrand F."/>
            <person name="Pallen M.J."/>
        </authorList>
    </citation>
    <scope>NUCLEOTIDE SEQUENCE</scope>
    <source>
        <strain evidence="7">ChiGjej2B2-7701</strain>
    </source>
</reference>
<dbReference type="AlphaFoldDB" id="A0A921IQG8"/>
<proteinExistence type="predicted"/>
<dbReference type="GO" id="GO:0016829">
    <property type="term" value="F:lyase activity"/>
    <property type="evidence" value="ECO:0007669"/>
    <property type="project" value="UniProtKB-KW"/>
</dbReference>
<sequence>MADKITRPRPKKDRLRRTMMFMNAQRPGLIKDAYIYGVDSIILDLEDAVAVNQKDAARFSLYHALTTIDYGDTEVIVRINGLDTEYWQEDVRVCVAGSADGIRIAKCESADMVRQVEAAVEAAECEFGVEVGRTLLMAALESPLGIMNAYEICTASDRMLGCAISGGDFRQSMHVQIEPDGIEMQAARGQMLLAARAAGVQCLDTMFPNLDDEEGFRREVDLVARMGFDGKSVINPKQIAYIHEKFAPTQKQIAHAENIARSCRAQSEAGIGVYVVDGKMVDPPFYKEAERIIELAKKCGVYHGDL</sequence>
<dbReference type="GO" id="GO:0006107">
    <property type="term" value="P:oxaloacetate metabolic process"/>
    <property type="evidence" value="ECO:0007669"/>
    <property type="project" value="TreeGrafter"/>
</dbReference>
<dbReference type="Pfam" id="PF03328">
    <property type="entry name" value="HpcH_HpaI"/>
    <property type="match status" value="1"/>
</dbReference>
<dbReference type="InterPro" id="IPR011206">
    <property type="entry name" value="Citrate_lyase_beta/mcl1/mcl2"/>
</dbReference>
<dbReference type="GO" id="GO:0000287">
    <property type="term" value="F:magnesium ion binding"/>
    <property type="evidence" value="ECO:0007669"/>
    <property type="project" value="TreeGrafter"/>
</dbReference>
<feature type="binding site" evidence="4">
    <location>
        <position position="141"/>
    </location>
    <ligand>
        <name>substrate</name>
    </ligand>
</feature>
<dbReference type="PANTHER" id="PTHR32308">
    <property type="entry name" value="LYASE BETA SUBUNIT, PUTATIVE (AFU_ORTHOLOGUE AFUA_4G13030)-RELATED"/>
    <property type="match status" value="1"/>
</dbReference>
<keyword evidence="2 5" id="KW-0479">Metal-binding</keyword>
<evidence type="ECO:0000256" key="1">
    <source>
        <dbReference type="ARBA" id="ARBA00001946"/>
    </source>
</evidence>
<evidence type="ECO:0000313" key="7">
    <source>
        <dbReference type="EMBL" id="HJG30135.1"/>
    </source>
</evidence>
<keyword evidence="7" id="KW-0456">Lyase</keyword>
<dbReference type="InterPro" id="IPR040442">
    <property type="entry name" value="Pyrv_kinase-like_dom_sf"/>
</dbReference>
<comment type="caution">
    <text evidence="7">The sequence shown here is derived from an EMBL/GenBank/DDBJ whole genome shotgun (WGS) entry which is preliminary data.</text>
</comment>
<evidence type="ECO:0000259" key="6">
    <source>
        <dbReference type="Pfam" id="PF03328"/>
    </source>
</evidence>
<keyword evidence="3 5" id="KW-0460">Magnesium</keyword>
<dbReference type="Gene3D" id="3.20.20.60">
    <property type="entry name" value="Phosphoenolpyruvate-binding domains"/>
    <property type="match status" value="1"/>
</dbReference>
<accession>A0A921IQG8</accession>
<organism evidence="7 8">
    <name type="scientific">Collinsella ihumii</name>
    <dbReference type="NCBI Taxonomy" id="1720204"/>
    <lineage>
        <taxon>Bacteria</taxon>
        <taxon>Bacillati</taxon>
        <taxon>Actinomycetota</taxon>
        <taxon>Coriobacteriia</taxon>
        <taxon>Coriobacteriales</taxon>
        <taxon>Coriobacteriaceae</taxon>
        <taxon>Collinsella</taxon>
    </lineage>
</organism>
<feature type="binding site" evidence="5">
    <location>
        <position position="141"/>
    </location>
    <ligand>
        <name>Mg(2+)</name>
        <dbReference type="ChEBI" id="CHEBI:18420"/>
    </ligand>
</feature>
<evidence type="ECO:0000256" key="4">
    <source>
        <dbReference type="PIRSR" id="PIRSR015582-1"/>
    </source>
</evidence>
<dbReference type="PIRSF" id="PIRSF015582">
    <property type="entry name" value="Cit_lyase_B"/>
    <property type="match status" value="1"/>
</dbReference>
<dbReference type="EMBL" id="DYVF01000015">
    <property type="protein sequence ID" value="HJG30135.1"/>
    <property type="molecule type" value="Genomic_DNA"/>
</dbReference>
<name>A0A921IQG8_9ACTN</name>
<dbReference type="PANTHER" id="PTHR32308:SF10">
    <property type="entry name" value="CITRATE LYASE SUBUNIT BETA"/>
    <property type="match status" value="1"/>
</dbReference>
<feature type="domain" description="HpcH/HpaI aldolase/citrate lyase" evidence="6">
    <location>
        <begin position="17"/>
        <end position="236"/>
    </location>
</feature>
<dbReference type="Proteomes" id="UP000746751">
    <property type="component" value="Unassembled WGS sequence"/>
</dbReference>
<dbReference type="InterPro" id="IPR015813">
    <property type="entry name" value="Pyrv/PenolPyrv_kinase-like_dom"/>
</dbReference>
<reference evidence="7" key="2">
    <citation type="submission" date="2021-09" db="EMBL/GenBank/DDBJ databases">
        <authorList>
            <person name="Gilroy R."/>
        </authorList>
    </citation>
    <scope>NUCLEOTIDE SEQUENCE</scope>
    <source>
        <strain evidence="7">ChiGjej2B2-7701</strain>
    </source>
</reference>
<protein>
    <submittedName>
        <fullName evidence="7">HpcH/HpaI aldolase/citrate lyase family protein</fullName>
    </submittedName>
</protein>
<evidence type="ECO:0000256" key="3">
    <source>
        <dbReference type="ARBA" id="ARBA00022842"/>
    </source>
</evidence>
<dbReference type="InterPro" id="IPR005000">
    <property type="entry name" value="Aldolase/citrate-lyase_domain"/>
</dbReference>
<dbReference type="SUPFAM" id="SSF51621">
    <property type="entry name" value="Phosphoenolpyruvate/pyruvate domain"/>
    <property type="match status" value="1"/>
</dbReference>
<evidence type="ECO:0000256" key="5">
    <source>
        <dbReference type="PIRSR" id="PIRSR015582-2"/>
    </source>
</evidence>
<comment type="cofactor">
    <cofactor evidence="1">
        <name>Mg(2+)</name>
        <dbReference type="ChEBI" id="CHEBI:18420"/>
    </cofactor>
</comment>
<evidence type="ECO:0000256" key="2">
    <source>
        <dbReference type="ARBA" id="ARBA00022723"/>
    </source>
</evidence>
<feature type="binding site" evidence="5">
    <location>
        <position position="168"/>
    </location>
    <ligand>
        <name>Mg(2+)</name>
        <dbReference type="ChEBI" id="CHEBI:18420"/>
    </ligand>
</feature>
<evidence type="ECO:0000313" key="8">
    <source>
        <dbReference type="Proteomes" id="UP000746751"/>
    </source>
</evidence>
<feature type="binding site" evidence="4">
    <location>
        <position position="78"/>
    </location>
    <ligand>
        <name>substrate</name>
    </ligand>
</feature>
<gene>
    <name evidence="7" type="ORF">K8U80_01935</name>
</gene>